<reference evidence="2" key="1">
    <citation type="submission" date="2024-07" db="EMBL/GenBank/DDBJ databases">
        <title>Identification and characteristics of a novel species of coltsfoot's symbiotic bacteria.</title>
        <authorList>
            <person name="Juszczyk A."/>
            <person name="Jasielczuk I."/>
            <person name="Gurgul A."/>
            <person name="Rogala M."/>
            <person name="Kowalczyk A."/>
            <person name="Szmatola T."/>
            <person name="Kosecka-Strojek M."/>
            <person name="Arent Z."/>
            <person name="Latowski D."/>
        </authorList>
    </citation>
    <scope>NUCLEOTIDE SEQUENCE</scope>
    <source>
        <strain evidence="2">Hg7Tf</strain>
    </source>
</reference>
<protein>
    <submittedName>
        <fullName evidence="2">Uncharacterized protein</fullName>
    </submittedName>
</protein>
<dbReference type="RefSeq" id="WP_156156620.1">
    <property type="nucleotide sequence ID" value="NZ_CP162607.1"/>
</dbReference>
<dbReference type="AlphaFoldDB" id="A0AB39I760"/>
<evidence type="ECO:0000256" key="1">
    <source>
        <dbReference type="SAM" id="MobiDB-lite"/>
    </source>
</evidence>
<evidence type="ECO:0000313" key="2">
    <source>
        <dbReference type="EMBL" id="XDK39447.1"/>
    </source>
</evidence>
<sequence length="46" mass="4655">MRPSLIVVVANSGNSDSDMAAWQPSEGPGVTPESLDPMTAAAQLGV</sequence>
<name>A0AB39I760_9PSED</name>
<proteinExistence type="predicted"/>
<gene>
    <name evidence="2" type="ORF">AB4Y39_12530</name>
</gene>
<accession>A0AB39I760</accession>
<feature type="region of interest" description="Disordered" evidence="1">
    <location>
        <begin position="13"/>
        <end position="46"/>
    </location>
</feature>
<organism evidence="2">
    <name type="scientific">Pseudomonas sp. Hg7Tf</name>
    <dbReference type="NCBI Taxonomy" id="3236988"/>
    <lineage>
        <taxon>Bacteria</taxon>
        <taxon>Pseudomonadati</taxon>
        <taxon>Pseudomonadota</taxon>
        <taxon>Gammaproteobacteria</taxon>
        <taxon>Pseudomonadales</taxon>
        <taxon>Pseudomonadaceae</taxon>
        <taxon>Pseudomonas</taxon>
    </lineage>
</organism>
<dbReference type="EMBL" id="CP162607">
    <property type="protein sequence ID" value="XDK39447.1"/>
    <property type="molecule type" value="Genomic_DNA"/>
</dbReference>